<feature type="binding site" evidence="5">
    <location>
        <begin position="19"/>
        <end position="39"/>
    </location>
    <ligand>
        <name>NAD(+)</name>
        <dbReference type="ChEBI" id="CHEBI:57540"/>
    </ligand>
</feature>
<dbReference type="AlphaFoldDB" id="A0A6P2CI39"/>
<dbReference type="Pfam" id="PF02146">
    <property type="entry name" value="SIR2"/>
    <property type="match status" value="1"/>
</dbReference>
<feature type="region of interest" description="Disordered" evidence="7">
    <location>
        <begin position="270"/>
        <end position="302"/>
    </location>
</feature>
<evidence type="ECO:0000313" key="10">
    <source>
        <dbReference type="Proteomes" id="UP000471120"/>
    </source>
</evidence>
<dbReference type="InterPro" id="IPR026587">
    <property type="entry name" value="Sirtuin_class_II"/>
</dbReference>
<dbReference type="InterPro" id="IPR026591">
    <property type="entry name" value="Sirtuin_cat_small_dom_sf"/>
</dbReference>
<comment type="function">
    <text evidence="5">NAD-dependent protein deacetylase which modulates the activities of several enzymes which are inactive in their acetylated form.</text>
</comment>
<dbReference type="SUPFAM" id="SSF52467">
    <property type="entry name" value="DHS-like NAD/FAD-binding domain"/>
    <property type="match status" value="1"/>
</dbReference>
<dbReference type="InterPro" id="IPR026590">
    <property type="entry name" value="Ssirtuin_cat_dom"/>
</dbReference>
<feature type="binding site" evidence="5 6">
    <location>
        <position position="175"/>
    </location>
    <ligand>
        <name>Zn(2+)</name>
        <dbReference type="ChEBI" id="CHEBI:29105"/>
    </ligand>
</feature>
<evidence type="ECO:0000256" key="2">
    <source>
        <dbReference type="ARBA" id="ARBA00022723"/>
    </source>
</evidence>
<dbReference type="PROSITE" id="PS50305">
    <property type="entry name" value="SIRTUIN"/>
    <property type="match status" value="1"/>
</dbReference>
<dbReference type="HAMAP" id="MF_01967">
    <property type="entry name" value="Sirtuin_ClassII"/>
    <property type="match status" value="1"/>
</dbReference>
<dbReference type="InterPro" id="IPR003000">
    <property type="entry name" value="Sirtuin"/>
</dbReference>
<evidence type="ECO:0000256" key="4">
    <source>
        <dbReference type="ARBA" id="ARBA00023027"/>
    </source>
</evidence>
<evidence type="ECO:0000313" key="9">
    <source>
        <dbReference type="EMBL" id="TXG91550.1"/>
    </source>
</evidence>
<feature type="binding site" evidence="5 6">
    <location>
        <position position="124"/>
    </location>
    <ligand>
        <name>Zn(2+)</name>
        <dbReference type="ChEBI" id="CHEBI:29105"/>
    </ligand>
</feature>
<feature type="active site" description="Proton acceptor" evidence="5 6">
    <location>
        <position position="113"/>
    </location>
</feature>
<feature type="compositionally biased region" description="Basic and acidic residues" evidence="7">
    <location>
        <begin position="280"/>
        <end position="292"/>
    </location>
</feature>
<evidence type="ECO:0000256" key="3">
    <source>
        <dbReference type="ARBA" id="ARBA00022833"/>
    </source>
</evidence>
<dbReference type="Gene3D" id="3.40.50.1220">
    <property type="entry name" value="TPP-binding domain"/>
    <property type="match status" value="1"/>
</dbReference>
<feature type="domain" description="Deacetylase sirtuin-type" evidence="8">
    <location>
        <begin position="1"/>
        <end position="273"/>
    </location>
</feature>
<feature type="binding site" evidence="5 6">
    <location>
        <position position="121"/>
    </location>
    <ligand>
        <name>Zn(2+)</name>
        <dbReference type="ChEBI" id="CHEBI:29105"/>
    </ligand>
</feature>
<dbReference type="GO" id="GO:0008270">
    <property type="term" value="F:zinc ion binding"/>
    <property type="evidence" value="ECO:0007669"/>
    <property type="project" value="UniProtKB-UniRule"/>
</dbReference>
<evidence type="ECO:0000256" key="5">
    <source>
        <dbReference type="HAMAP-Rule" id="MF_01967"/>
    </source>
</evidence>
<comment type="subcellular location">
    <subcellularLocation>
        <location evidence="5">Cytoplasm</location>
    </subcellularLocation>
</comment>
<keyword evidence="5" id="KW-0963">Cytoplasm</keyword>
<keyword evidence="3 5" id="KW-0862">Zinc</keyword>
<feature type="binding site" evidence="5">
    <location>
        <begin position="95"/>
        <end position="98"/>
    </location>
    <ligand>
        <name>NAD(+)</name>
        <dbReference type="ChEBI" id="CHEBI:57540"/>
    </ligand>
</feature>
<dbReference type="PANTHER" id="PTHR11085:SF10">
    <property type="entry name" value="NAD-DEPENDENT PROTEIN DEACYLASE SIRTUIN-5, MITOCHONDRIAL-RELATED"/>
    <property type="match status" value="1"/>
</dbReference>
<evidence type="ECO:0000256" key="6">
    <source>
        <dbReference type="PROSITE-ProRule" id="PRU00236"/>
    </source>
</evidence>
<comment type="similarity">
    <text evidence="5">Belongs to the sirtuin family. Class II subfamily.</text>
</comment>
<dbReference type="GO" id="GO:0005737">
    <property type="term" value="C:cytoplasm"/>
    <property type="evidence" value="ECO:0007669"/>
    <property type="project" value="UniProtKB-SubCell"/>
</dbReference>
<reference evidence="9 10" key="1">
    <citation type="submission" date="2018-07" db="EMBL/GenBank/DDBJ databases">
        <title>Genome sequence of Rhodococcus rhodnii ATCC 35071 from Rhodnius prolixus.</title>
        <authorList>
            <person name="Patel V."/>
            <person name="Vogel K.J."/>
        </authorList>
    </citation>
    <scope>NUCLEOTIDE SEQUENCE [LARGE SCALE GENOMIC DNA]</scope>
    <source>
        <strain evidence="9 10">ATCC 35071</strain>
    </source>
</reference>
<comment type="catalytic activity">
    <reaction evidence="5">
        <text>N(6)-acetyl-L-lysyl-[protein] + NAD(+) + H2O = 2''-O-acetyl-ADP-D-ribose + nicotinamide + L-lysyl-[protein]</text>
        <dbReference type="Rhea" id="RHEA:43636"/>
        <dbReference type="Rhea" id="RHEA-COMP:9752"/>
        <dbReference type="Rhea" id="RHEA-COMP:10731"/>
        <dbReference type="ChEBI" id="CHEBI:15377"/>
        <dbReference type="ChEBI" id="CHEBI:17154"/>
        <dbReference type="ChEBI" id="CHEBI:29969"/>
        <dbReference type="ChEBI" id="CHEBI:57540"/>
        <dbReference type="ChEBI" id="CHEBI:61930"/>
        <dbReference type="ChEBI" id="CHEBI:83767"/>
        <dbReference type="EC" id="2.3.1.286"/>
    </reaction>
</comment>
<dbReference type="NCBIfam" id="NF003738">
    <property type="entry name" value="PRK05333.1"/>
    <property type="match status" value="1"/>
</dbReference>
<comment type="cofactor">
    <cofactor evidence="5">
        <name>Zn(2+)</name>
        <dbReference type="ChEBI" id="CHEBI:29105"/>
    </cofactor>
    <text evidence="5">Binds 1 zinc ion per subunit.</text>
</comment>
<evidence type="ECO:0000256" key="1">
    <source>
        <dbReference type="ARBA" id="ARBA00022679"/>
    </source>
</evidence>
<evidence type="ECO:0000256" key="7">
    <source>
        <dbReference type="SAM" id="MobiDB-lite"/>
    </source>
</evidence>
<dbReference type="EMBL" id="QRCM01000001">
    <property type="protein sequence ID" value="TXG91550.1"/>
    <property type="molecule type" value="Genomic_DNA"/>
</dbReference>
<feature type="binding site" evidence="5">
    <location>
        <begin position="215"/>
        <end position="217"/>
    </location>
    <ligand>
        <name>NAD(+)</name>
        <dbReference type="ChEBI" id="CHEBI:57540"/>
    </ligand>
</feature>
<feature type="binding site" evidence="5">
    <location>
        <begin position="241"/>
        <end position="243"/>
    </location>
    <ligand>
        <name>NAD(+)</name>
        <dbReference type="ChEBI" id="CHEBI:57540"/>
    </ligand>
</feature>
<organism evidence="9 10">
    <name type="scientific">Rhodococcus rhodnii</name>
    <dbReference type="NCBI Taxonomy" id="38312"/>
    <lineage>
        <taxon>Bacteria</taxon>
        <taxon>Bacillati</taxon>
        <taxon>Actinomycetota</taxon>
        <taxon>Actinomycetes</taxon>
        <taxon>Mycobacteriales</taxon>
        <taxon>Nocardiaceae</taxon>
        <taxon>Rhodococcus</taxon>
    </lineage>
</organism>
<dbReference type="InterPro" id="IPR050134">
    <property type="entry name" value="NAD-dep_sirtuin_deacylases"/>
</dbReference>
<sequence>MIDRLRDLLDGRRLCVLTGAGVSTDSGIPDYRGPSSPPRNPMTFQQFVGDPEFRNRYWARNHLGWRHMDAARPNDGHLALAELERAGVVSGVVTQNVDLLHTKARSRTVVDLHGTYAQVVCLECAHRMSRHTLAELLEEANPGFARAVAGEGAIEVAPDADAVVPDSVEFTIVDCPRCGGMLKPDIVYFGETVPRPRVDLAYSMVDDADALVVVGSSLTVQSGLRFVRHAHRRGIPVAIVNRGVTRGDPLATLTVDAGCSETLRALADQNRTRSSAWTSGRRDSGGRSRVERPIISSTSAAS</sequence>
<evidence type="ECO:0000259" key="8">
    <source>
        <dbReference type="PROSITE" id="PS50305"/>
    </source>
</evidence>
<protein>
    <recommendedName>
        <fullName evidence="5">NAD-dependent protein deacetylase</fullName>
        <ecNumber evidence="5">2.3.1.286</ecNumber>
    </recommendedName>
    <alternativeName>
        <fullName evidence="5">Regulatory protein SIR2 homolog</fullName>
    </alternativeName>
</protein>
<proteinExistence type="inferred from homology"/>
<keyword evidence="4 5" id="KW-0520">NAD</keyword>
<dbReference type="GO" id="GO:0070403">
    <property type="term" value="F:NAD+ binding"/>
    <property type="evidence" value="ECO:0007669"/>
    <property type="project" value="UniProtKB-UniRule"/>
</dbReference>
<accession>A0A6P2CI39</accession>
<dbReference type="Gene3D" id="3.30.1600.10">
    <property type="entry name" value="SIR2/SIRT2 'Small Domain"/>
    <property type="match status" value="1"/>
</dbReference>
<dbReference type="EC" id="2.3.1.286" evidence="5"/>
<dbReference type="Proteomes" id="UP000471120">
    <property type="component" value="Unassembled WGS sequence"/>
</dbReference>
<comment type="caution">
    <text evidence="9">The sequence shown here is derived from an EMBL/GenBank/DDBJ whole genome shotgun (WGS) entry which is preliminary data.</text>
</comment>
<feature type="binding site" evidence="5">
    <location>
        <position position="259"/>
    </location>
    <ligand>
        <name>NAD(+)</name>
        <dbReference type="ChEBI" id="CHEBI:57540"/>
    </ligand>
</feature>
<feature type="binding site" evidence="5 6">
    <location>
        <position position="178"/>
    </location>
    <ligand>
        <name>Zn(2+)</name>
        <dbReference type="ChEBI" id="CHEBI:29105"/>
    </ligand>
</feature>
<keyword evidence="1 5" id="KW-0808">Transferase</keyword>
<dbReference type="GO" id="GO:0017136">
    <property type="term" value="F:histone deacetylase activity, NAD-dependent"/>
    <property type="evidence" value="ECO:0007669"/>
    <property type="project" value="TreeGrafter"/>
</dbReference>
<dbReference type="InterPro" id="IPR029035">
    <property type="entry name" value="DHS-like_NAD/FAD-binding_dom"/>
</dbReference>
<name>A0A6P2CI39_9NOCA</name>
<gene>
    <name evidence="5" type="primary">cobB</name>
    <name evidence="9" type="ORF">DW322_16765</name>
</gene>
<dbReference type="PANTHER" id="PTHR11085">
    <property type="entry name" value="NAD-DEPENDENT PROTEIN DEACYLASE SIRTUIN-5, MITOCHONDRIAL-RELATED"/>
    <property type="match status" value="1"/>
</dbReference>
<keyword evidence="2 5" id="KW-0479">Metal-binding</keyword>